<sequence>MKKACCGIIIILFLGIFSTQGSEVSPTGGGDRNDPYSHVPSNAPSK</sequence>
<gene>
    <name evidence="3" type="ORF">SAMN05421737_104110</name>
</gene>
<evidence type="ECO:0000256" key="1">
    <source>
        <dbReference type="SAM" id="MobiDB-lite"/>
    </source>
</evidence>
<evidence type="ECO:0000313" key="3">
    <source>
        <dbReference type="EMBL" id="SDB96112.1"/>
    </source>
</evidence>
<dbReference type="EMBL" id="FMYM01000004">
    <property type="protein sequence ID" value="SDB96112.1"/>
    <property type="molecule type" value="Genomic_DNA"/>
</dbReference>
<evidence type="ECO:0000313" key="4">
    <source>
        <dbReference type="Proteomes" id="UP000242662"/>
    </source>
</evidence>
<keyword evidence="2" id="KW-0732">Signal</keyword>
<proteinExistence type="predicted"/>
<dbReference type="Proteomes" id="UP000242662">
    <property type="component" value="Unassembled WGS sequence"/>
</dbReference>
<protein>
    <recommendedName>
        <fullName evidence="5">Phr family secreted Rap phosphatase inhibitor</fullName>
    </recommendedName>
</protein>
<keyword evidence="4" id="KW-1185">Reference proteome</keyword>
<evidence type="ECO:0000256" key="2">
    <source>
        <dbReference type="SAM" id="SignalP"/>
    </source>
</evidence>
<feature type="region of interest" description="Disordered" evidence="1">
    <location>
        <begin position="21"/>
        <end position="46"/>
    </location>
</feature>
<reference evidence="4" key="1">
    <citation type="submission" date="2016-09" db="EMBL/GenBank/DDBJ databases">
        <authorList>
            <person name="Varghese N."/>
            <person name="Submissions S."/>
        </authorList>
    </citation>
    <scope>NUCLEOTIDE SEQUENCE [LARGE SCALE GENOMIC DNA]</scope>
    <source>
        <strain evidence="4">25nlg</strain>
    </source>
</reference>
<name>A0A1G6HPF0_9BACI</name>
<organism evidence="3 4">
    <name type="scientific">Shouchella lonarensis</name>
    <dbReference type="NCBI Taxonomy" id="1464122"/>
    <lineage>
        <taxon>Bacteria</taxon>
        <taxon>Bacillati</taxon>
        <taxon>Bacillota</taxon>
        <taxon>Bacilli</taxon>
        <taxon>Bacillales</taxon>
        <taxon>Bacillaceae</taxon>
        <taxon>Shouchella</taxon>
    </lineage>
</organism>
<evidence type="ECO:0008006" key="5">
    <source>
        <dbReference type="Google" id="ProtNLM"/>
    </source>
</evidence>
<accession>A0A1G6HPF0</accession>
<feature type="chain" id="PRO_5038577202" description="Phr family secreted Rap phosphatase inhibitor" evidence="2">
    <location>
        <begin position="22"/>
        <end position="46"/>
    </location>
</feature>
<dbReference type="AlphaFoldDB" id="A0A1G6HPF0"/>
<feature type="signal peptide" evidence="2">
    <location>
        <begin position="1"/>
        <end position="21"/>
    </location>
</feature>